<dbReference type="AlphaFoldDB" id="A0A444LLM3"/>
<dbReference type="InterPro" id="IPR029032">
    <property type="entry name" value="AhpD-like"/>
</dbReference>
<evidence type="ECO:0008006" key="3">
    <source>
        <dbReference type="Google" id="ProtNLM"/>
    </source>
</evidence>
<sequence>MDQIDILSGLEPASETYRARRERPEFVSGAELCRKTVLTPQNGFEISHAMRAALAARMARFIGREDLARTYDLMLDEAGINELLTTIAAAGDLPEDLDAFTVALVRQADLVTKTPRDSSRADIERLQAAGLSSPQIIALSELIAFVNFEARVIVGLSILELVA</sequence>
<organism evidence="1 2">
    <name type="scientific">Neorhizobium lilium</name>
    <dbReference type="NCBI Taxonomy" id="2503024"/>
    <lineage>
        <taxon>Bacteria</taxon>
        <taxon>Pseudomonadati</taxon>
        <taxon>Pseudomonadota</taxon>
        <taxon>Alphaproteobacteria</taxon>
        <taxon>Hyphomicrobiales</taxon>
        <taxon>Rhizobiaceae</taxon>
        <taxon>Rhizobium/Agrobacterium group</taxon>
        <taxon>Neorhizobium</taxon>
    </lineage>
</organism>
<name>A0A444LLM3_9HYPH</name>
<evidence type="ECO:0000313" key="1">
    <source>
        <dbReference type="EMBL" id="RWX81246.1"/>
    </source>
</evidence>
<dbReference type="Proteomes" id="UP000287687">
    <property type="component" value="Unassembled WGS sequence"/>
</dbReference>
<dbReference type="OrthoDB" id="5077630at2"/>
<gene>
    <name evidence="1" type="ORF">EPK99_02680</name>
</gene>
<evidence type="ECO:0000313" key="2">
    <source>
        <dbReference type="Proteomes" id="UP000287687"/>
    </source>
</evidence>
<accession>A0A444LLM3</accession>
<keyword evidence="2" id="KW-1185">Reference proteome</keyword>
<reference evidence="1 2" key="1">
    <citation type="submission" date="2019-01" db="EMBL/GenBank/DDBJ databases">
        <title>The draft genome of Rhizobium sp. 24NR.</title>
        <authorList>
            <person name="Liu L."/>
            <person name="Liang L."/>
            <person name="Shi S."/>
            <person name="Xu L."/>
            <person name="Wang X."/>
            <person name="Li L."/>
            <person name="Zhang X."/>
        </authorList>
    </citation>
    <scope>NUCLEOTIDE SEQUENCE [LARGE SCALE GENOMIC DNA]</scope>
    <source>
        <strain evidence="1 2">24NR</strain>
    </source>
</reference>
<protein>
    <recommendedName>
        <fullName evidence="3">CMD domain protein</fullName>
    </recommendedName>
</protein>
<proteinExistence type="predicted"/>
<dbReference type="SUPFAM" id="SSF69118">
    <property type="entry name" value="AhpD-like"/>
    <property type="match status" value="1"/>
</dbReference>
<dbReference type="Gene3D" id="1.20.1290.10">
    <property type="entry name" value="AhpD-like"/>
    <property type="match status" value="1"/>
</dbReference>
<dbReference type="RefSeq" id="WP_128441072.1">
    <property type="nucleotide sequence ID" value="NZ_SBIP01000001.1"/>
</dbReference>
<comment type="caution">
    <text evidence="1">The sequence shown here is derived from an EMBL/GenBank/DDBJ whole genome shotgun (WGS) entry which is preliminary data.</text>
</comment>
<dbReference type="EMBL" id="SBIP01000001">
    <property type="protein sequence ID" value="RWX81246.1"/>
    <property type="molecule type" value="Genomic_DNA"/>
</dbReference>